<evidence type="ECO:0000313" key="3">
    <source>
        <dbReference type="EMBL" id="CAG9104669.1"/>
    </source>
</evidence>
<accession>A0A8S4DMR3</accession>
<dbReference type="Gene3D" id="3.50.50.60">
    <property type="entry name" value="FAD/NAD(P)-binding domain"/>
    <property type="match status" value="2"/>
</dbReference>
<keyword evidence="4" id="KW-1185">Reference proteome</keyword>
<reference evidence="3" key="1">
    <citation type="submission" date="2020-11" db="EMBL/GenBank/DDBJ databases">
        <authorList>
            <person name="Whiteford S."/>
        </authorList>
    </citation>
    <scope>NUCLEOTIDE SEQUENCE</scope>
</reference>
<comment type="caution">
    <text evidence="3">The sequence shown here is derived from an EMBL/GenBank/DDBJ whole genome shotgun (WGS) entry which is preliminary data.</text>
</comment>
<comment type="similarity">
    <text evidence="1">Belongs to the GMC oxidoreductase family.</text>
</comment>
<dbReference type="Pfam" id="PF00732">
    <property type="entry name" value="GMC_oxred_N"/>
    <property type="match status" value="1"/>
</dbReference>
<evidence type="ECO:0000259" key="2">
    <source>
        <dbReference type="Pfam" id="PF00732"/>
    </source>
</evidence>
<sequence length="219" mass="24485">MNHGVAQVLNEKPKEKFFCFIMLGLLSCEARRGTFTEAIAGMLQDMEELRRGEPPDARVIRPQYDFVIVGAGTAGCLLANRLTEVKKFKVLLVEAGDREQSFMDVPVLATLLQFTDANWHYYTEPQIAKYTHSIKTLLPSTKYVFDQRDTSVSCRSTFGETELLVMEKAKSGCVGMKGGRCAWPRGRVVGGSSVLHSMMHTRGNRRDYDRWAAAGNPGK</sequence>
<dbReference type="AlphaFoldDB" id="A0A8S4DMR3"/>
<evidence type="ECO:0000256" key="1">
    <source>
        <dbReference type="ARBA" id="ARBA00010790"/>
    </source>
</evidence>
<name>A0A8S4DMR3_PLUXY</name>
<proteinExistence type="inferred from homology"/>
<dbReference type="EMBL" id="CAJHNJ030000008">
    <property type="protein sequence ID" value="CAG9104669.1"/>
    <property type="molecule type" value="Genomic_DNA"/>
</dbReference>
<dbReference type="Proteomes" id="UP000653454">
    <property type="component" value="Unassembled WGS sequence"/>
</dbReference>
<dbReference type="InterPro" id="IPR012132">
    <property type="entry name" value="GMC_OxRdtase"/>
</dbReference>
<protein>
    <submittedName>
        <fullName evidence="3">(diamondback moth) hypothetical protein</fullName>
    </submittedName>
</protein>
<dbReference type="SUPFAM" id="SSF51905">
    <property type="entry name" value="FAD/NAD(P)-binding domain"/>
    <property type="match status" value="1"/>
</dbReference>
<dbReference type="InterPro" id="IPR000172">
    <property type="entry name" value="GMC_OxRdtase_N"/>
</dbReference>
<dbReference type="PANTHER" id="PTHR11552:SF158">
    <property type="entry name" value="GH23626P-RELATED"/>
    <property type="match status" value="1"/>
</dbReference>
<gene>
    <name evidence="3" type="ORF">PLXY2_LOCUS3335</name>
</gene>
<dbReference type="GO" id="GO:0050660">
    <property type="term" value="F:flavin adenine dinucleotide binding"/>
    <property type="evidence" value="ECO:0007669"/>
    <property type="project" value="InterPro"/>
</dbReference>
<organism evidence="3 4">
    <name type="scientific">Plutella xylostella</name>
    <name type="common">Diamondback moth</name>
    <name type="synonym">Plutella maculipennis</name>
    <dbReference type="NCBI Taxonomy" id="51655"/>
    <lineage>
        <taxon>Eukaryota</taxon>
        <taxon>Metazoa</taxon>
        <taxon>Ecdysozoa</taxon>
        <taxon>Arthropoda</taxon>
        <taxon>Hexapoda</taxon>
        <taxon>Insecta</taxon>
        <taxon>Pterygota</taxon>
        <taxon>Neoptera</taxon>
        <taxon>Endopterygota</taxon>
        <taxon>Lepidoptera</taxon>
        <taxon>Glossata</taxon>
        <taxon>Ditrysia</taxon>
        <taxon>Yponomeutoidea</taxon>
        <taxon>Plutellidae</taxon>
        <taxon>Plutella</taxon>
    </lineage>
</organism>
<dbReference type="InterPro" id="IPR036188">
    <property type="entry name" value="FAD/NAD-bd_sf"/>
</dbReference>
<feature type="domain" description="Glucose-methanol-choline oxidoreductase N-terminal" evidence="2">
    <location>
        <begin position="64"/>
        <end position="215"/>
    </location>
</feature>
<dbReference type="GO" id="GO:0016614">
    <property type="term" value="F:oxidoreductase activity, acting on CH-OH group of donors"/>
    <property type="evidence" value="ECO:0007669"/>
    <property type="project" value="InterPro"/>
</dbReference>
<dbReference type="PANTHER" id="PTHR11552">
    <property type="entry name" value="GLUCOSE-METHANOL-CHOLINE GMC OXIDOREDUCTASE"/>
    <property type="match status" value="1"/>
</dbReference>
<evidence type="ECO:0000313" key="4">
    <source>
        <dbReference type="Proteomes" id="UP000653454"/>
    </source>
</evidence>